<dbReference type="EMBL" id="FOLQ01000001">
    <property type="protein sequence ID" value="SFC03125.1"/>
    <property type="molecule type" value="Genomic_DNA"/>
</dbReference>
<protein>
    <submittedName>
        <fullName evidence="1">Uncharacterized protein</fullName>
    </submittedName>
</protein>
<sequence>MTESDEKNDQNKNSGDNQVYLVSAGIQYVSFQDFAGSRATV</sequence>
<name>A0A1I1FUZ0_9BACT</name>
<organism evidence="1 2">
    <name type="scientific">Spirosoma endophyticum</name>
    <dbReference type="NCBI Taxonomy" id="662367"/>
    <lineage>
        <taxon>Bacteria</taxon>
        <taxon>Pseudomonadati</taxon>
        <taxon>Bacteroidota</taxon>
        <taxon>Cytophagia</taxon>
        <taxon>Cytophagales</taxon>
        <taxon>Cytophagaceae</taxon>
        <taxon>Spirosoma</taxon>
    </lineage>
</organism>
<dbReference type="AlphaFoldDB" id="A0A1I1FUZ0"/>
<evidence type="ECO:0000313" key="1">
    <source>
        <dbReference type="EMBL" id="SFC03125.1"/>
    </source>
</evidence>
<reference evidence="1 2" key="1">
    <citation type="submission" date="2016-10" db="EMBL/GenBank/DDBJ databases">
        <authorList>
            <person name="de Groot N.N."/>
        </authorList>
    </citation>
    <scope>NUCLEOTIDE SEQUENCE [LARGE SCALE GENOMIC DNA]</scope>
    <source>
        <strain evidence="1 2">DSM 26130</strain>
    </source>
</reference>
<gene>
    <name evidence="1" type="ORF">SAMN05216167_101315</name>
</gene>
<proteinExistence type="predicted"/>
<accession>A0A1I1FUZ0</accession>
<keyword evidence="2" id="KW-1185">Reference proteome</keyword>
<dbReference type="Proteomes" id="UP000198598">
    <property type="component" value="Unassembled WGS sequence"/>
</dbReference>
<evidence type="ECO:0000313" key="2">
    <source>
        <dbReference type="Proteomes" id="UP000198598"/>
    </source>
</evidence>
<dbReference type="RefSeq" id="WP_262507653.1">
    <property type="nucleotide sequence ID" value="NZ_FOLQ01000001.1"/>
</dbReference>